<evidence type="ECO:0000313" key="4">
    <source>
        <dbReference type="Proteomes" id="UP000011116"/>
    </source>
</evidence>
<name>A0A8I6YAZ4_HORVV</name>
<protein>
    <recommendedName>
        <fullName evidence="2">Myb/SANT-like domain-containing protein</fullName>
    </recommendedName>
</protein>
<reference evidence="3" key="3">
    <citation type="submission" date="2022-01" db="UniProtKB">
        <authorList>
            <consortium name="EnsemblPlants"/>
        </authorList>
    </citation>
    <scope>IDENTIFICATION</scope>
    <source>
        <strain evidence="3">subsp. vulgare</strain>
    </source>
</reference>
<feature type="domain" description="Myb/SANT-like" evidence="2">
    <location>
        <begin position="2"/>
        <end position="89"/>
    </location>
</feature>
<keyword evidence="4" id="KW-1185">Reference proteome</keyword>
<reference evidence="4" key="1">
    <citation type="journal article" date="2012" name="Nature">
        <title>A physical, genetic and functional sequence assembly of the barley genome.</title>
        <authorList>
            <consortium name="The International Barley Genome Sequencing Consortium"/>
            <person name="Mayer K.F."/>
            <person name="Waugh R."/>
            <person name="Brown J.W."/>
            <person name="Schulman A."/>
            <person name="Langridge P."/>
            <person name="Platzer M."/>
            <person name="Fincher G.B."/>
            <person name="Muehlbauer G.J."/>
            <person name="Sato K."/>
            <person name="Close T.J."/>
            <person name="Wise R.P."/>
            <person name="Stein N."/>
        </authorList>
    </citation>
    <scope>NUCLEOTIDE SEQUENCE [LARGE SCALE GENOMIC DNA]</scope>
    <source>
        <strain evidence="4">cv. Morex</strain>
    </source>
</reference>
<evidence type="ECO:0000256" key="1">
    <source>
        <dbReference type="SAM" id="MobiDB-lite"/>
    </source>
</evidence>
<dbReference type="PANTHER" id="PTHR47127">
    <property type="entry name" value="10A19I.15"/>
    <property type="match status" value="1"/>
</dbReference>
<dbReference type="InterPro" id="IPR024752">
    <property type="entry name" value="Myb/SANT-like_dom"/>
</dbReference>
<sequence length="298" mass="33697">MNWTPPMSAMMLKGLSEVAARGAKTDKGFKEVAKLKVAKCISSLVGYDVSIANVHNHIRKWRNRWTRTVYLKGLSGALWDDEKKMVLLEEQHYLGHTLLSTSVQMVQMVSQDHPTDAELINSPLEYYNYMELCFANKHATGIYSMGTSVPLRTPIVVEDKDKPNVREGQGITDEVLQDLPGSNFALRNASATQDPSPISNKKRKRSSGLTKEDSLQCSNMTNAMREIASAINNTCHAETHPDLYKAIMDLTMFDQNERLAILDYLTEHKAKGLYFMKMDEEVRQASFKHILKENPDLL</sequence>
<accession>A0A8I6YAZ4</accession>
<dbReference type="AlphaFoldDB" id="A0A8I6YAZ4"/>
<feature type="region of interest" description="Disordered" evidence="1">
    <location>
        <begin position="187"/>
        <end position="213"/>
    </location>
</feature>
<feature type="compositionally biased region" description="Polar residues" evidence="1">
    <location>
        <begin position="189"/>
        <end position="199"/>
    </location>
</feature>
<evidence type="ECO:0000259" key="2">
    <source>
        <dbReference type="Pfam" id="PF12776"/>
    </source>
</evidence>
<dbReference type="EnsemblPlants" id="HORVU.MOREX.r3.6HG0586680.1">
    <property type="protein sequence ID" value="HORVU.MOREX.r3.6HG0586680.1"/>
    <property type="gene ID" value="HORVU.MOREX.r3.6HG0586680"/>
</dbReference>
<evidence type="ECO:0000313" key="3">
    <source>
        <dbReference type="EnsemblPlants" id="HORVU.MOREX.r3.6HG0586680.1"/>
    </source>
</evidence>
<dbReference type="Gramene" id="HORVU.MOREX.r3.6HG0586680.1">
    <property type="protein sequence ID" value="HORVU.MOREX.r3.6HG0586680.1"/>
    <property type="gene ID" value="HORVU.MOREX.r3.6HG0586680"/>
</dbReference>
<organism evidence="3 4">
    <name type="scientific">Hordeum vulgare subsp. vulgare</name>
    <name type="common">Domesticated barley</name>
    <dbReference type="NCBI Taxonomy" id="112509"/>
    <lineage>
        <taxon>Eukaryota</taxon>
        <taxon>Viridiplantae</taxon>
        <taxon>Streptophyta</taxon>
        <taxon>Embryophyta</taxon>
        <taxon>Tracheophyta</taxon>
        <taxon>Spermatophyta</taxon>
        <taxon>Magnoliopsida</taxon>
        <taxon>Liliopsida</taxon>
        <taxon>Poales</taxon>
        <taxon>Poaceae</taxon>
        <taxon>BOP clade</taxon>
        <taxon>Pooideae</taxon>
        <taxon>Triticodae</taxon>
        <taxon>Triticeae</taxon>
        <taxon>Hordeinae</taxon>
        <taxon>Hordeum</taxon>
    </lineage>
</organism>
<dbReference type="Proteomes" id="UP000011116">
    <property type="component" value="Chromosome 6H"/>
</dbReference>
<reference evidence="3" key="2">
    <citation type="submission" date="2020-10" db="EMBL/GenBank/DDBJ databases">
        <authorList>
            <person name="Scholz U."/>
            <person name="Mascher M."/>
            <person name="Fiebig A."/>
        </authorList>
    </citation>
    <scope>NUCLEOTIDE SEQUENCE [LARGE SCALE GENOMIC DNA]</scope>
    <source>
        <strain evidence="3">cv. Morex</strain>
    </source>
</reference>
<proteinExistence type="predicted"/>
<dbReference type="SMR" id="A0A8I6YAZ4"/>
<dbReference type="Pfam" id="PF12776">
    <property type="entry name" value="Myb_DNA-bind_3"/>
    <property type="match status" value="1"/>
</dbReference>